<accession>A0A1X0WCE1</accession>
<keyword evidence="5 12" id="KW-0813">Transport</keyword>
<evidence type="ECO:0000256" key="4">
    <source>
        <dbReference type="ARBA" id="ARBA00016461"/>
    </source>
</evidence>
<sequence length="90" mass="10344">MNAAFPTWQAFFAMGGYAFYVWLSVIVTLVSLFGIIIHTVWHRRQLLAEIRRRQSREQRIRQSKKQASAAHNNSKRAAPGSPDSTREKLS</sequence>
<dbReference type="GO" id="GO:0017004">
    <property type="term" value="P:cytochrome complex assembly"/>
    <property type="evidence" value="ECO:0007669"/>
    <property type="project" value="UniProtKB-KW"/>
</dbReference>
<comment type="similarity">
    <text evidence="3 12">Belongs to the CcmD/CycX/HelD family.</text>
</comment>
<evidence type="ECO:0000313" key="15">
    <source>
        <dbReference type="Proteomes" id="UP000192536"/>
    </source>
</evidence>
<dbReference type="Pfam" id="PF04995">
    <property type="entry name" value="CcmD"/>
    <property type="match status" value="1"/>
</dbReference>
<comment type="subcellular location">
    <subcellularLocation>
        <location evidence="2 12">Cell inner membrane</location>
        <topology evidence="2 12">Single-pass membrane protein</topology>
    </subcellularLocation>
</comment>
<evidence type="ECO:0000256" key="13">
    <source>
        <dbReference type="SAM" id="MobiDB-lite"/>
    </source>
</evidence>
<comment type="function">
    <text evidence="1 12">Required for the export of heme to the periplasm for the biogenesis of c-type cytochromes.</text>
</comment>
<dbReference type="InterPro" id="IPR052075">
    <property type="entry name" value="Heme_exporter_D"/>
</dbReference>
<dbReference type="InterPro" id="IPR007078">
    <property type="entry name" value="Haem_export_protD_CcmD"/>
</dbReference>
<dbReference type="PANTHER" id="PTHR37531">
    <property type="entry name" value="HEME EXPORTER PROTEIN D"/>
    <property type="match status" value="1"/>
</dbReference>
<evidence type="ECO:0000313" key="14">
    <source>
        <dbReference type="EMBL" id="ORJ24456.1"/>
    </source>
</evidence>
<dbReference type="EMBL" id="MRWE01000028">
    <property type="protein sequence ID" value="ORJ24456.1"/>
    <property type="molecule type" value="Genomic_DNA"/>
</dbReference>
<dbReference type="PANTHER" id="PTHR37531:SF1">
    <property type="entry name" value="HEME EXPORTER PROTEIN D"/>
    <property type="match status" value="1"/>
</dbReference>
<reference evidence="14 15" key="1">
    <citation type="journal article" date="2017" name="Int. J. Syst. Evol. Microbiol.">
        <title>Rouxiella badensis sp. nov. and Rouxiella silvae sp. nov. isolated from peat bog soil in Germany and emendation of the genus description.</title>
        <authorList>
            <person name="Le Fleche-Mateos A."/>
            <person name="Kugler J.H."/>
            <person name="Hansen S.H."/>
            <person name="Syldatk C."/>
            <person name="Hausmann R."/>
            <person name="Lomprez F."/>
            <person name="Vandenbogaert M."/>
            <person name="Manuguerra J.C."/>
            <person name="Grimont P.A."/>
        </authorList>
    </citation>
    <scope>NUCLEOTIDE SEQUENCE [LARGE SCALE GENOMIC DNA]</scope>
    <source>
        <strain evidence="14 15">DSM 100043</strain>
    </source>
</reference>
<evidence type="ECO:0000256" key="12">
    <source>
        <dbReference type="RuleBase" id="RU363101"/>
    </source>
</evidence>
<keyword evidence="6 12" id="KW-1003">Cell membrane</keyword>
<keyword evidence="8 12" id="KW-0812">Transmembrane</keyword>
<evidence type="ECO:0000256" key="7">
    <source>
        <dbReference type="ARBA" id="ARBA00022519"/>
    </source>
</evidence>
<organism evidence="14 15">
    <name type="scientific">Rouxiella badensis</name>
    <dbReference type="NCBI Taxonomy" id="1646377"/>
    <lineage>
        <taxon>Bacteria</taxon>
        <taxon>Pseudomonadati</taxon>
        <taxon>Pseudomonadota</taxon>
        <taxon>Gammaproteobacteria</taxon>
        <taxon>Enterobacterales</taxon>
        <taxon>Yersiniaceae</taxon>
        <taxon>Rouxiella</taxon>
    </lineage>
</organism>
<dbReference type="RefSeq" id="WP_084912904.1">
    <property type="nucleotide sequence ID" value="NZ_CAUQAZ010000051.1"/>
</dbReference>
<proteinExistence type="inferred from homology"/>
<evidence type="ECO:0000256" key="3">
    <source>
        <dbReference type="ARBA" id="ARBA00008741"/>
    </source>
</evidence>
<feature type="region of interest" description="Disordered" evidence="13">
    <location>
        <begin position="57"/>
        <end position="90"/>
    </location>
</feature>
<feature type="transmembrane region" description="Helical" evidence="12">
    <location>
        <begin position="20"/>
        <end position="41"/>
    </location>
</feature>
<evidence type="ECO:0000256" key="8">
    <source>
        <dbReference type="ARBA" id="ARBA00022692"/>
    </source>
</evidence>
<evidence type="ECO:0000256" key="6">
    <source>
        <dbReference type="ARBA" id="ARBA00022475"/>
    </source>
</evidence>
<dbReference type="NCBIfam" id="TIGR03141">
    <property type="entry name" value="cytochro_ccmD"/>
    <property type="match status" value="1"/>
</dbReference>
<name>A0A1X0WCE1_9GAMM</name>
<keyword evidence="10 12" id="KW-1133">Transmembrane helix</keyword>
<dbReference type="GO" id="GO:0005886">
    <property type="term" value="C:plasma membrane"/>
    <property type="evidence" value="ECO:0007669"/>
    <property type="project" value="UniProtKB-SubCell"/>
</dbReference>
<dbReference type="GO" id="GO:0015886">
    <property type="term" value="P:heme transport"/>
    <property type="evidence" value="ECO:0007669"/>
    <property type="project" value="InterPro"/>
</dbReference>
<comment type="caution">
    <text evidence="14">The sequence shown here is derived from an EMBL/GenBank/DDBJ whole genome shotgun (WGS) entry which is preliminary data.</text>
</comment>
<dbReference type="GO" id="GO:1903607">
    <property type="term" value="P:cytochrome c biosynthetic process"/>
    <property type="evidence" value="ECO:0007669"/>
    <property type="project" value="TreeGrafter"/>
</dbReference>
<dbReference type="STRING" id="1646377.BS640_15810"/>
<dbReference type="AlphaFoldDB" id="A0A1X0WCE1"/>
<protein>
    <recommendedName>
        <fullName evidence="4 12">Heme exporter protein D</fullName>
    </recommendedName>
</protein>
<evidence type="ECO:0000256" key="1">
    <source>
        <dbReference type="ARBA" id="ARBA00002442"/>
    </source>
</evidence>
<evidence type="ECO:0000256" key="9">
    <source>
        <dbReference type="ARBA" id="ARBA00022748"/>
    </source>
</evidence>
<keyword evidence="9 12" id="KW-0201">Cytochrome c-type biogenesis</keyword>
<keyword evidence="11 12" id="KW-0472">Membrane</keyword>
<evidence type="ECO:0000256" key="2">
    <source>
        <dbReference type="ARBA" id="ARBA00004377"/>
    </source>
</evidence>
<keyword evidence="15" id="KW-1185">Reference proteome</keyword>
<evidence type="ECO:0000256" key="5">
    <source>
        <dbReference type="ARBA" id="ARBA00022448"/>
    </source>
</evidence>
<keyword evidence="7 12" id="KW-0997">Cell inner membrane</keyword>
<evidence type="ECO:0000256" key="10">
    <source>
        <dbReference type="ARBA" id="ARBA00022989"/>
    </source>
</evidence>
<gene>
    <name evidence="14" type="ORF">BS640_15810</name>
</gene>
<dbReference type="Proteomes" id="UP000192536">
    <property type="component" value="Unassembled WGS sequence"/>
</dbReference>
<evidence type="ECO:0000256" key="11">
    <source>
        <dbReference type="ARBA" id="ARBA00023136"/>
    </source>
</evidence>